<accession>A0A3N2QTX1</accession>
<evidence type="ECO:0000313" key="3">
    <source>
        <dbReference type="Proteomes" id="UP000268016"/>
    </source>
</evidence>
<dbReference type="RefSeq" id="WP_123643481.1">
    <property type="nucleotide sequence ID" value="NZ_ML119089.1"/>
</dbReference>
<dbReference type="Proteomes" id="UP000268016">
    <property type="component" value="Unassembled WGS sequence"/>
</dbReference>
<comment type="caution">
    <text evidence="2">The sequence shown here is derived from an EMBL/GenBank/DDBJ whole genome shotgun (WGS) entry which is preliminary data.</text>
</comment>
<dbReference type="InterPro" id="IPR029021">
    <property type="entry name" value="Prot-tyrosine_phosphatase-like"/>
</dbReference>
<organism evidence="2 3">
    <name type="scientific">Histidinibacterium lentulum</name>
    <dbReference type="NCBI Taxonomy" id="2480588"/>
    <lineage>
        <taxon>Bacteria</taxon>
        <taxon>Pseudomonadati</taxon>
        <taxon>Pseudomonadota</taxon>
        <taxon>Alphaproteobacteria</taxon>
        <taxon>Rhodobacterales</taxon>
        <taxon>Paracoccaceae</taxon>
        <taxon>Histidinibacterium</taxon>
    </lineage>
</organism>
<sequence length="143" mass="14828">MNYRAITGDYGVSGQISPEEVGALKEAGFTTVINNRPDAEVPPDLGSDRMRAAVEAAGLTYVENPFSHAAFSPDLVERQGAAIAAAEGPVFAYCASGNRSTILWAMSQVKAGAITPAEAVEAAAAQGYDLRGLMPQLEALTPG</sequence>
<evidence type="ECO:0000259" key="1">
    <source>
        <dbReference type="Pfam" id="PF04273"/>
    </source>
</evidence>
<reference evidence="2 3" key="1">
    <citation type="submission" date="2018-10" db="EMBL/GenBank/DDBJ databases">
        <title>Histidinibacterium lentulum gen. nov., sp. nov., a marine bacterium from the culture broth of Picochlorum sp. 122.</title>
        <authorList>
            <person name="Wang G."/>
        </authorList>
    </citation>
    <scope>NUCLEOTIDE SEQUENCE [LARGE SCALE GENOMIC DNA]</scope>
    <source>
        <strain evidence="2 3">B17</strain>
    </source>
</reference>
<evidence type="ECO:0000313" key="2">
    <source>
        <dbReference type="EMBL" id="ROT98643.1"/>
    </source>
</evidence>
<name>A0A3N2QTX1_9RHOB</name>
<proteinExistence type="predicted"/>
<dbReference type="Pfam" id="PF04273">
    <property type="entry name" value="BLH_phosphatase"/>
    <property type="match status" value="1"/>
</dbReference>
<dbReference type="NCBIfam" id="TIGR01244">
    <property type="entry name" value="TIGR01244 family sulfur transferase"/>
    <property type="match status" value="1"/>
</dbReference>
<dbReference type="InterPro" id="IPR005939">
    <property type="entry name" value="BLH_phosphatase-like"/>
</dbReference>
<dbReference type="GO" id="GO:0016787">
    <property type="term" value="F:hydrolase activity"/>
    <property type="evidence" value="ECO:0007669"/>
    <property type="project" value="InterPro"/>
</dbReference>
<dbReference type="Gene3D" id="3.90.190.10">
    <property type="entry name" value="Protein tyrosine phosphatase superfamily"/>
    <property type="match status" value="1"/>
</dbReference>
<dbReference type="EMBL" id="RDRB01000009">
    <property type="protein sequence ID" value="ROT98643.1"/>
    <property type="molecule type" value="Genomic_DNA"/>
</dbReference>
<gene>
    <name evidence="2" type="ORF">EAT49_16890</name>
</gene>
<protein>
    <submittedName>
        <fullName evidence="2">TIGR01244 family phosphatase</fullName>
    </submittedName>
</protein>
<dbReference type="AlphaFoldDB" id="A0A3N2QTX1"/>
<dbReference type="CDD" id="cd14503">
    <property type="entry name" value="PTP-bact"/>
    <property type="match status" value="1"/>
</dbReference>
<dbReference type="OrthoDB" id="9805710at2"/>
<keyword evidence="3" id="KW-1185">Reference proteome</keyword>
<feature type="domain" description="Beta-lactamase hydrolase-like protein phosphatase-like" evidence="1">
    <location>
        <begin position="3"/>
        <end position="110"/>
    </location>
</feature>
<dbReference type="SUPFAM" id="SSF52799">
    <property type="entry name" value="(Phosphotyrosine protein) phosphatases II"/>
    <property type="match status" value="1"/>
</dbReference>